<dbReference type="GO" id="GO:0016592">
    <property type="term" value="C:mediator complex"/>
    <property type="evidence" value="ECO:0007669"/>
    <property type="project" value="InterPro"/>
</dbReference>
<keyword evidence="11" id="KW-1185">Reference proteome</keyword>
<evidence type="ECO:0000256" key="1">
    <source>
        <dbReference type="ARBA" id="ARBA00004123"/>
    </source>
</evidence>
<evidence type="ECO:0000313" key="11">
    <source>
        <dbReference type="Proteomes" id="UP000809789"/>
    </source>
</evidence>
<comment type="subcellular location">
    <subcellularLocation>
        <location evidence="1 8">Nucleus</location>
    </subcellularLocation>
</comment>
<dbReference type="PANTHER" id="PTHR13321">
    <property type="entry name" value="MEDIATOR OF RNA POLYMERASE II TRANSCRIPTION, SUBUNIT 18"/>
    <property type="match status" value="1"/>
</dbReference>
<evidence type="ECO:0000256" key="5">
    <source>
        <dbReference type="ARBA" id="ARBA00023163"/>
    </source>
</evidence>
<sequence>MHSLTLYAPLPAARHAQALHILTGLSAAQPTETFSRVAIFAPIRAAVDTNLIAKKKNNAAQQPGQLTLVQLVEELRREEFGGVDGSLSDGTGGQANGDEAENEAGDQGGDVGMEGSNAAASQTKPGEKEEGKWMARTQEIPEPETKNVVLRRVTEESITGKDIKGYVEGGKYRFVNEYLTEGHRFVYRDVVLHLHRVLVTKTSSPGDGMSTTLPALEDLALLDASGAFVLEATVRVEDRSKPALVQGAMEQLLALRNELKGAIELRVPERLSMDTRVRN</sequence>
<dbReference type="GO" id="GO:0006357">
    <property type="term" value="P:regulation of transcription by RNA polymerase II"/>
    <property type="evidence" value="ECO:0007669"/>
    <property type="project" value="InterPro"/>
</dbReference>
<proteinExistence type="inferred from homology"/>
<keyword evidence="5 8" id="KW-0804">Transcription</keyword>
<keyword evidence="6 8" id="KW-0539">Nucleus</keyword>
<dbReference type="OrthoDB" id="5348092at2759"/>
<comment type="caution">
    <text evidence="10">The sequence shown here is derived from an EMBL/GenBank/DDBJ whole genome shotgun (WGS) entry which is preliminary data.</text>
</comment>
<feature type="region of interest" description="Disordered" evidence="9">
    <location>
        <begin position="80"/>
        <end position="133"/>
    </location>
</feature>
<comment type="similarity">
    <text evidence="2 8">Belongs to the Mediator complex subunit 18 family.</text>
</comment>
<dbReference type="PANTHER" id="PTHR13321:SF2">
    <property type="entry name" value="MEDIATOR OF RNA POLYMERASE II TRANSCRIPTION SUBUNIT 18"/>
    <property type="match status" value="1"/>
</dbReference>
<evidence type="ECO:0000313" key="10">
    <source>
        <dbReference type="EMBL" id="KAG8624254.1"/>
    </source>
</evidence>
<evidence type="ECO:0000256" key="6">
    <source>
        <dbReference type="ARBA" id="ARBA00023242"/>
    </source>
</evidence>
<dbReference type="EMBL" id="JAESVG020000009">
    <property type="protein sequence ID" value="KAG8624254.1"/>
    <property type="molecule type" value="Genomic_DNA"/>
</dbReference>
<name>A0A8K0PG60_9PEZI</name>
<comment type="function">
    <text evidence="8">Component of the Mediator complex, a coactivator involved in the regulated transcription of nearly all RNA polymerase II-dependent genes. Mediator functions as a bridge to convey information from gene-specific regulatory proteins to the basal RNA polymerase II transcription machinery. Mediator is recruited to promoters by direct interactions with regulatory proteins and serves as a scaffold for the assembly of a functional preinitiation complex with RNA polymerase II and the general transcription factors.</text>
</comment>
<evidence type="ECO:0000256" key="9">
    <source>
        <dbReference type="SAM" id="MobiDB-lite"/>
    </source>
</evidence>
<keyword evidence="4 8" id="KW-0805">Transcription regulation</keyword>
<evidence type="ECO:0000256" key="8">
    <source>
        <dbReference type="RuleBase" id="RU364150"/>
    </source>
</evidence>
<organism evidence="10 11">
    <name type="scientific">Elsinoe batatas</name>
    <dbReference type="NCBI Taxonomy" id="2601811"/>
    <lineage>
        <taxon>Eukaryota</taxon>
        <taxon>Fungi</taxon>
        <taxon>Dikarya</taxon>
        <taxon>Ascomycota</taxon>
        <taxon>Pezizomycotina</taxon>
        <taxon>Dothideomycetes</taxon>
        <taxon>Dothideomycetidae</taxon>
        <taxon>Myriangiales</taxon>
        <taxon>Elsinoaceae</taxon>
        <taxon>Elsinoe</taxon>
    </lineage>
</organism>
<dbReference type="GO" id="GO:0003712">
    <property type="term" value="F:transcription coregulator activity"/>
    <property type="evidence" value="ECO:0007669"/>
    <property type="project" value="InterPro"/>
</dbReference>
<reference evidence="10" key="1">
    <citation type="submission" date="2021-07" db="EMBL/GenBank/DDBJ databases">
        <title>Elsinoe batatas strain:CRI-CJ2 Genome sequencing and assembly.</title>
        <authorList>
            <person name="Huang L."/>
        </authorList>
    </citation>
    <scope>NUCLEOTIDE SEQUENCE</scope>
    <source>
        <strain evidence="10">CRI-CJ2</strain>
    </source>
</reference>
<dbReference type="Gene3D" id="2.40.320.10">
    <property type="entry name" value="Hypothetical Protein Pfu-838710-001"/>
    <property type="match status" value="1"/>
</dbReference>
<evidence type="ECO:0000256" key="7">
    <source>
        <dbReference type="ARBA" id="ARBA00032012"/>
    </source>
</evidence>
<protein>
    <recommendedName>
        <fullName evidence="3 8">Mediator of RNA polymerase II transcription subunit 18</fullName>
    </recommendedName>
    <alternativeName>
        <fullName evidence="7 8">Mediator complex subunit 18</fullName>
    </alternativeName>
</protein>
<evidence type="ECO:0000256" key="4">
    <source>
        <dbReference type="ARBA" id="ARBA00023015"/>
    </source>
</evidence>
<dbReference type="InterPro" id="IPR019095">
    <property type="entry name" value="Mediator_Med18"/>
</dbReference>
<evidence type="ECO:0000256" key="3">
    <source>
        <dbReference type="ARBA" id="ARBA00019612"/>
    </source>
</evidence>
<comment type="subunit">
    <text evidence="8">Component of the Mediator complex.</text>
</comment>
<gene>
    <name evidence="8" type="primary">MED18</name>
    <name evidence="10" type="ORF">KVT40_007321</name>
</gene>
<dbReference type="Pfam" id="PF09637">
    <property type="entry name" value="Med18"/>
    <property type="match status" value="1"/>
</dbReference>
<accession>A0A8K0PG60</accession>
<keyword evidence="8" id="KW-0010">Activator</keyword>
<evidence type="ECO:0000256" key="2">
    <source>
        <dbReference type="ARBA" id="ARBA00009814"/>
    </source>
</evidence>
<dbReference type="GO" id="GO:0006369">
    <property type="term" value="P:termination of RNA polymerase II transcription"/>
    <property type="evidence" value="ECO:0007669"/>
    <property type="project" value="TreeGrafter"/>
</dbReference>
<dbReference type="AlphaFoldDB" id="A0A8K0PG60"/>
<dbReference type="GO" id="GO:0070847">
    <property type="term" value="C:core mediator complex"/>
    <property type="evidence" value="ECO:0007669"/>
    <property type="project" value="TreeGrafter"/>
</dbReference>
<dbReference type="Proteomes" id="UP000809789">
    <property type="component" value="Unassembled WGS sequence"/>
</dbReference>